<dbReference type="OMA" id="KRITEPW"/>
<reference evidence="12 14" key="2">
    <citation type="submission" date="2018-07" db="EMBL/GenBank/DDBJ databases">
        <title>Draft Genome Assemblies for Five Robust Yarrowia lipolytica Strains Exhibiting High Lipid Production and Pentose Sugar Utilization and Sugar Alcohol Secretion from Undetoxified Lignocellulosic Biomass Hydrolysates.</title>
        <authorList>
            <consortium name="DOE Joint Genome Institute"/>
            <person name="Walker C."/>
            <person name="Ryu S."/>
            <person name="Na H."/>
            <person name="Zane M."/>
            <person name="LaButti K."/>
            <person name="Lipzen A."/>
            <person name="Haridas S."/>
            <person name="Barry K."/>
            <person name="Grigoriev I.V."/>
            <person name="Quarterman J."/>
            <person name="Slininger P."/>
            <person name="Dien B."/>
            <person name="Trinh C.T."/>
        </authorList>
    </citation>
    <scope>NUCLEOTIDE SEQUENCE [LARGE SCALE GENOMIC DNA]</scope>
    <source>
        <strain evidence="12 14">YB392</strain>
    </source>
</reference>
<evidence type="ECO:0000313" key="12">
    <source>
        <dbReference type="EMBL" id="RDW24372.1"/>
    </source>
</evidence>
<evidence type="ECO:0000256" key="6">
    <source>
        <dbReference type="ARBA" id="ARBA00023187"/>
    </source>
</evidence>
<reference evidence="11 13" key="1">
    <citation type="journal article" date="2016" name="PLoS ONE">
        <title>Sequence Assembly of Yarrowia lipolytica Strain W29/CLIB89 Shows Transposable Element Diversity.</title>
        <authorList>
            <person name="Magnan C."/>
            <person name="Yu J."/>
            <person name="Chang I."/>
            <person name="Jahn E."/>
            <person name="Kanomata Y."/>
            <person name="Wu J."/>
            <person name="Zeller M."/>
            <person name="Oakes M."/>
            <person name="Baldi P."/>
            <person name="Sandmeyer S."/>
        </authorList>
    </citation>
    <scope>NUCLEOTIDE SEQUENCE [LARGE SCALE GENOMIC DNA]</scope>
    <source>
        <strain evidence="11">CLIB89</strain>
        <strain evidence="13">CLIB89(W29)</strain>
    </source>
</reference>
<comment type="subunit">
    <text evidence="8">Component of the spliceosome. Present in the activated B complex, the catalytically activated B* complex which catalyzes the branching, the catalytic step 1 C complex catalyzing the exon ligation, and the postcatalytic P complex containing the ligated exons (mRNA) and the excised lariat intron.</text>
</comment>
<feature type="binding site" evidence="8">
    <location>
        <position position="48"/>
    </location>
    <ligand>
        <name>Zn(2+)</name>
        <dbReference type="ChEBI" id="CHEBI:29105"/>
    </ligand>
</feature>
<dbReference type="Proteomes" id="UP000182444">
    <property type="component" value="Chromosome 1B"/>
</dbReference>
<dbReference type="Proteomes" id="UP000256601">
    <property type="component" value="Unassembled WGS sequence"/>
</dbReference>
<dbReference type="HAMAP" id="MF_03226">
    <property type="entry name" value="YJU2"/>
    <property type="match status" value="1"/>
</dbReference>
<evidence type="ECO:0000256" key="10">
    <source>
        <dbReference type="SAM" id="MobiDB-lite"/>
    </source>
</evidence>
<keyword evidence="6" id="KW-0508">mRNA splicing</keyword>
<dbReference type="InterPro" id="IPR007590">
    <property type="entry name" value="Saf4/Yju2"/>
</dbReference>
<feature type="binding site" evidence="8">
    <location>
        <position position="51"/>
    </location>
    <ligand>
        <name>Zn(2+)</name>
        <dbReference type="ChEBI" id="CHEBI:29105"/>
    </ligand>
</feature>
<dbReference type="EMBL" id="CP017554">
    <property type="protein sequence ID" value="AOW01858.1"/>
    <property type="molecule type" value="Genomic_DNA"/>
</dbReference>
<feature type="binding site" evidence="8">
    <location>
        <position position="87"/>
    </location>
    <ligand>
        <name>Zn(2+)</name>
        <dbReference type="ChEBI" id="CHEBI:29105"/>
    </ligand>
</feature>
<evidence type="ECO:0000256" key="1">
    <source>
        <dbReference type="ARBA" id="ARBA00004123"/>
    </source>
</evidence>
<dbReference type="InterPro" id="IPR043701">
    <property type="entry name" value="Yju2"/>
</dbReference>
<name>A0A1D8N893_YARLL</name>
<evidence type="ECO:0000256" key="2">
    <source>
        <dbReference type="ARBA" id="ARBA00022664"/>
    </source>
</evidence>
<keyword evidence="7 8" id="KW-0539">Nucleus</keyword>
<dbReference type="GO" id="GO:0000350">
    <property type="term" value="P:generation of catalytic spliceosome for second transesterification step"/>
    <property type="evidence" value="ECO:0007669"/>
    <property type="project" value="EnsemblFungi"/>
</dbReference>
<evidence type="ECO:0000256" key="9">
    <source>
        <dbReference type="SAM" id="Coils"/>
    </source>
</evidence>
<protein>
    <recommendedName>
        <fullName evidence="8">Splicing factor YJU2</fullName>
    </recommendedName>
</protein>
<keyword evidence="4 8" id="KW-0747">Spliceosome</keyword>
<dbReference type="OrthoDB" id="674963at2759"/>
<feature type="binding site" evidence="8">
    <location>
        <position position="84"/>
    </location>
    <ligand>
        <name>Zn(2+)</name>
        <dbReference type="ChEBI" id="CHEBI:29105"/>
    </ligand>
</feature>
<dbReference type="GO" id="GO:0071007">
    <property type="term" value="C:U2-type catalytic step 2 spliceosome"/>
    <property type="evidence" value="ECO:0007669"/>
    <property type="project" value="EnsemblFungi"/>
</dbReference>
<comment type="subcellular location">
    <subcellularLocation>
        <location evidence="1 8">Nucleus</location>
    </subcellularLocation>
</comment>
<gene>
    <name evidence="12" type="ORF">B0I71DRAFT_134409</name>
    <name evidence="11" type="ORF">YALI1_B23176g</name>
</gene>
<dbReference type="VEuPathDB" id="FungiDB:YALI1_B23176g"/>
<organism evidence="11 13">
    <name type="scientific">Yarrowia lipolytica</name>
    <name type="common">Candida lipolytica</name>
    <dbReference type="NCBI Taxonomy" id="4952"/>
    <lineage>
        <taxon>Eukaryota</taxon>
        <taxon>Fungi</taxon>
        <taxon>Dikarya</taxon>
        <taxon>Ascomycota</taxon>
        <taxon>Saccharomycotina</taxon>
        <taxon>Dipodascomycetes</taxon>
        <taxon>Dipodascales</taxon>
        <taxon>Dipodascales incertae sedis</taxon>
        <taxon>Yarrowia</taxon>
    </lineage>
</organism>
<evidence type="ECO:0000313" key="13">
    <source>
        <dbReference type="Proteomes" id="UP000182444"/>
    </source>
</evidence>
<dbReference type="GO" id="GO:0030620">
    <property type="term" value="F:U2 snRNA binding"/>
    <property type="evidence" value="ECO:0007669"/>
    <property type="project" value="EnsemblFungi"/>
</dbReference>
<dbReference type="PANTHER" id="PTHR12111:SF1">
    <property type="entry name" value="SPLICING FACTOR YJU2"/>
    <property type="match status" value="1"/>
</dbReference>
<dbReference type="GO" id="GO:0046872">
    <property type="term" value="F:metal ion binding"/>
    <property type="evidence" value="ECO:0007669"/>
    <property type="project" value="UniProtKB-KW"/>
</dbReference>
<evidence type="ECO:0000256" key="5">
    <source>
        <dbReference type="ARBA" id="ARBA00022833"/>
    </source>
</evidence>
<keyword evidence="3 8" id="KW-0479">Metal-binding</keyword>
<comment type="function">
    <text evidence="8">Part of the spliceosome which catalyzes two sequential transesterification reactions, first the excision of the non-coding intron from pre-mRNA and then the ligation of the coding exons to form the mature mRNA. Plays a role in stabilizing the structure of the spliceosome catalytic core and docking of the branch helix into the active site, producing 5'-exon and lariat intron-3'-intermediates.</text>
</comment>
<dbReference type="GO" id="GO:0071006">
    <property type="term" value="C:U2-type catalytic step 1 spliceosome"/>
    <property type="evidence" value="ECO:0007669"/>
    <property type="project" value="UniProtKB-UniRule"/>
</dbReference>
<dbReference type="AlphaFoldDB" id="A0A1D8N893"/>
<dbReference type="PANTHER" id="PTHR12111">
    <property type="entry name" value="SPLICING FACTOR YJU2"/>
    <property type="match status" value="1"/>
</dbReference>
<keyword evidence="5 8" id="KW-0862">Zinc</keyword>
<keyword evidence="9" id="KW-0175">Coiled coil</keyword>
<dbReference type="GO" id="GO:0000974">
    <property type="term" value="C:Prp19 complex"/>
    <property type="evidence" value="ECO:0007669"/>
    <property type="project" value="EnsemblFungi"/>
</dbReference>
<proteinExistence type="inferred from homology"/>
<dbReference type="EMBL" id="KZ859037">
    <property type="protein sequence ID" value="RDW24372.1"/>
    <property type="molecule type" value="Genomic_DNA"/>
</dbReference>
<dbReference type="VEuPathDB" id="FungiDB:YALI0_B17886g"/>
<feature type="compositionally biased region" description="Basic and acidic residues" evidence="10">
    <location>
        <begin position="16"/>
        <end position="29"/>
    </location>
</feature>
<sequence>MSDRKGINKYYPPDFDPSKLERRAKKVSDSKSATMPTVRLMVPFSMRCTACGEYIYKSKKFNARKQVTDEVYLDVKIIRFFIRCPRCSGEIRFKTDPKNSDYQTEYGAVRNYEPWRDEKKVEETLDERLDRLEKEEKELEELKKQGKAMPDPSKLGTAVSTDGDVMAEIEARQKANIDEQEGIERLEELKERTARLNKIGRDVDVLEELRKRDDKESGVSEQDLRDDEMAKEVFRNAQGEKIKRVEVAKVDASVKKVSKPVVKMKKRMKGIVRK</sequence>
<evidence type="ECO:0000256" key="8">
    <source>
        <dbReference type="HAMAP-Rule" id="MF_03226"/>
    </source>
</evidence>
<evidence type="ECO:0000256" key="4">
    <source>
        <dbReference type="ARBA" id="ARBA00022728"/>
    </source>
</evidence>
<dbReference type="KEGG" id="yli:2906987"/>
<evidence type="ECO:0000256" key="7">
    <source>
        <dbReference type="ARBA" id="ARBA00023242"/>
    </source>
</evidence>
<dbReference type="RefSeq" id="XP_501035.1">
    <property type="nucleotide sequence ID" value="XM_501035.1"/>
</dbReference>
<dbReference type="GO" id="GO:0000349">
    <property type="term" value="P:generation of catalytic spliceosome for first transesterification step"/>
    <property type="evidence" value="ECO:0007669"/>
    <property type="project" value="UniProtKB-UniRule"/>
</dbReference>
<dbReference type="Pfam" id="PF04502">
    <property type="entry name" value="Saf4_Yju2"/>
    <property type="match status" value="1"/>
</dbReference>
<evidence type="ECO:0000256" key="3">
    <source>
        <dbReference type="ARBA" id="ARBA00022723"/>
    </source>
</evidence>
<accession>A0A1D8N893</accession>
<evidence type="ECO:0000313" key="11">
    <source>
        <dbReference type="EMBL" id="AOW01858.1"/>
    </source>
</evidence>
<dbReference type="eggNOG" id="KOG2989">
    <property type="taxonomic scope" value="Eukaryota"/>
</dbReference>
<feature type="coiled-coil region" evidence="9">
    <location>
        <begin position="118"/>
        <end position="192"/>
    </location>
</feature>
<dbReference type="GO" id="GO:0000384">
    <property type="term" value="F:first spliceosomal transesterification activity"/>
    <property type="evidence" value="ECO:0007669"/>
    <property type="project" value="EnsemblFungi"/>
</dbReference>
<comment type="similarity">
    <text evidence="8">Belongs to the CWC16 family. YJU2 subfamily.</text>
</comment>
<evidence type="ECO:0000313" key="14">
    <source>
        <dbReference type="Proteomes" id="UP000256601"/>
    </source>
</evidence>
<keyword evidence="2" id="KW-0507">mRNA processing</keyword>
<feature type="region of interest" description="Disordered" evidence="10">
    <location>
        <begin position="1"/>
        <end position="31"/>
    </location>
</feature>
<dbReference type="GeneID" id="2906987"/>